<feature type="transmembrane region" description="Helical" evidence="2">
    <location>
        <begin position="15"/>
        <end position="36"/>
    </location>
</feature>
<evidence type="ECO:0000256" key="1">
    <source>
        <dbReference type="SAM" id="MobiDB-lite"/>
    </source>
</evidence>
<keyword evidence="2" id="KW-0812">Transmembrane</keyword>
<feature type="domain" description="Rhodopsin" evidence="3">
    <location>
        <begin position="37"/>
        <end position="269"/>
    </location>
</feature>
<keyword evidence="2" id="KW-0472">Membrane</keyword>
<feature type="transmembrane region" description="Helical" evidence="2">
    <location>
        <begin position="206"/>
        <end position="225"/>
    </location>
</feature>
<gene>
    <name evidence="4" type="ORF">EJ06DRAFT_431544</name>
</gene>
<evidence type="ECO:0000313" key="4">
    <source>
        <dbReference type="EMBL" id="KAF2400461.1"/>
    </source>
</evidence>
<dbReference type="Pfam" id="PF20684">
    <property type="entry name" value="Fung_rhodopsin"/>
    <property type="match status" value="1"/>
</dbReference>
<dbReference type="AlphaFoldDB" id="A0A6G1HX21"/>
<protein>
    <recommendedName>
        <fullName evidence="3">Rhodopsin domain-containing protein</fullName>
    </recommendedName>
</protein>
<proteinExistence type="predicted"/>
<feature type="region of interest" description="Disordered" evidence="1">
    <location>
        <begin position="310"/>
        <end position="352"/>
    </location>
</feature>
<accession>A0A6G1HX21</accession>
<feature type="transmembrane region" description="Helical" evidence="2">
    <location>
        <begin position="48"/>
        <end position="75"/>
    </location>
</feature>
<reference evidence="4" key="1">
    <citation type="journal article" date="2020" name="Stud. Mycol.">
        <title>101 Dothideomycetes genomes: a test case for predicting lifestyles and emergence of pathogens.</title>
        <authorList>
            <person name="Haridas S."/>
            <person name="Albert R."/>
            <person name="Binder M."/>
            <person name="Bloem J."/>
            <person name="Labutti K."/>
            <person name="Salamov A."/>
            <person name="Andreopoulos B."/>
            <person name="Baker S."/>
            <person name="Barry K."/>
            <person name="Bills G."/>
            <person name="Bluhm B."/>
            <person name="Cannon C."/>
            <person name="Castanera R."/>
            <person name="Culley D."/>
            <person name="Daum C."/>
            <person name="Ezra D."/>
            <person name="Gonzalez J."/>
            <person name="Henrissat B."/>
            <person name="Kuo A."/>
            <person name="Liang C."/>
            <person name="Lipzen A."/>
            <person name="Lutzoni F."/>
            <person name="Magnuson J."/>
            <person name="Mondo S."/>
            <person name="Nolan M."/>
            <person name="Ohm R."/>
            <person name="Pangilinan J."/>
            <person name="Park H.-J."/>
            <person name="Ramirez L."/>
            <person name="Alfaro M."/>
            <person name="Sun H."/>
            <person name="Tritt A."/>
            <person name="Yoshinaga Y."/>
            <person name="Zwiers L.-H."/>
            <person name="Turgeon B."/>
            <person name="Goodwin S."/>
            <person name="Spatafora J."/>
            <person name="Crous P."/>
            <person name="Grigoriev I."/>
        </authorList>
    </citation>
    <scope>NUCLEOTIDE SEQUENCE</scope>
    <source>
        <strain evidence="4">CBS 262.69</strain>
    </source>
</reference>
<name>A0A6G1HX21_9PEZI</name>
<keyword evidence="2" id="KW-1133">Transmembrane helix</keyword>
<evidence type="ECO:0000313" key="5">
    <source>
        <dbReference type="Proteomes" id="UP000799640"/>
    </source>
</evidence>
<dbReference type="Proteomes" id="UP000799640">
    <property type="component" value="Unassembled WGS sequence"/>
</dbReference>
<evidence type="ECO:0000256" key="2">
    <source>
        <dbReference type="SAM" id="Phobius"/>
    </source>
</evidence>
<sequence length="400" mass="43425">MAEPQRIQTITPDNYGGYITVASALLVVLVVFFYIFRLMVRFVALKGFFATDDIIITVATAFGVAQSVVTMIAVSHGIGKDVDIISPNKLQQAELIQYAADILYIFTVALGKISTCELVARLTRKREHLIASRAVAGIIAVWGVGSMFAIGLRCLPHPWDLLDRCSSFTSHWSGVLIVGCVLELALVLLPAYLVWSLQMPVKSKMIVIGAFSSRVLILPMAIARLSELYRIHSSNNYTFDVVNAIIFGQVEMHYTLIAASIPCMRPFLKAWNTGLLALDAGAIDRALAPGYGSHDSYALNSRSSIGEIKQKENSVVSSRTKPPTIAPHRPRAATEATTGTAPRIPSPTVDPRKEFVPHAVTTIGHGAHAGDTVSISSEGSEKMIIRKTVGYTVRYSTSGH</sequence>
<feature type="transmembrane region" description="Helical" evidence="2">
    <location>
        <begin position="134"/>
        <end position="152"/>
    </location>
</feature>
<dbReference type="InterPro" id="IPR049326">
    <property type="entry name" value="Rhodopsin_dom_fungi"/>
</dbReference>
<feature type="transmembrane region" description="Helical" evidence="2">
    <location>
        <begin position="172"/>
        <end position="194"/>
    </location>
</feature>
<evidence type="ECO:0000259" key="3">
    <source>
        <dbReference type="Pfam" id="PF20684"/>
    </source>
</evidence>
<keyword evidence="5" id="KW-1185">Reference proteome</keyword>
<dbReference type="PANTHER" id="PTHR39614:SF2">
    <property type="entry name" value="INTEGRAL MEMBRANE PROTEIN"/>
    <property type="match status" value="1"/>
</dbReference>
<organism evidence="4 5">
    <name type="scientific">Trichodelitschia bisporula</name>
    <dbReference type="NCBI Taxonomy" id="703511"/>
    <lineage>
        <taxon>Eukaryota</taxon>
        <taxon>Fungi</taxon>
        <taxon>Dikarya</taxon>
        <taxon>Ascomycota</taxon>
        <taxon>Pezizomycotina</taxon>
        <taxon>Dothideomycetes</taxon>
        <taxon>Dothideomycetes incertae sedis</taxon>
        <taxon>Phaeotrichales</taxon>
        <taxon>Phaeotrichaceae</taxon>
        <taxon>Trichodelitschia</taxon>
    </lineage>
</organism>
<dbReference type="EMBL" id="ML996695">
    <property type="protein sequence ID" value="KAF2400461.1"/>
    <property type="molecule type" value="Genomic_DNA"/>
</dbReference>
<dbReference type="PANTHER" id="PTHR39614">
    <property type="entry name" value="INTEGRAL MEMBRANE PROTEIN"/>
    <property type="match status" value="1"/>
</dbReference>
<dbReference type="OrthoDB" id="3897607at2759"/>